<keyword evidence="3" id="KW-1185">Reference proteome</keyword>
<organism evidence="2 3">
    <name type="scientific">Hypsizygus marmoreus</name>
    <name type="common">White beech mushroom</name>
    <name type="synonym">Agaricus marmoreus</name>
    <dbReference type="NCBI Taxonomy" id="39966"/>
    <lineage>
        <taxon>Eukaryota</taxon>
        <taxon>Fungi</taxon>
        <taxon>Dikarya</taxon>
        <taxon>Basidiomycota</taxon>
        <taxon>Agaricomycotina</taxon>
        <taxon>Agaricomycetes</taxon>
        <taxon>Agaricomycetidae</taxon>
        <taxon>Agaricales</taxon>
        <taxon>Tricholomatineae</taxon>
        <taxon>Lyophyllaceae</taxon>
        <taxon>Hypsizygus</taxon>
    </lineage>
</organism>
<sequence>MCFTVKYLIVKHLLAAMGQLSLEKTFLLAAWAEALIYGFFFCIFSATMFIHFSPDTAGKRRIDRHGTVMIGISSVMFFIATFHLAMNCFRLLRGYVDHRLSPGGPVAYIGNLRPWDHILKDTLYATQENLGSAASIYRCWVLWNGDWRVILFPCVLLVVNFVAGYTVCGLYSSVDPTETVFDARLTNWIKTFYSIAVVLNIITTGLIAYRIWITHVKSSAYTAGTGRLLPILRIFVESAALQLIVETVLLALYCSDINAQYILLECVASIVGITFNAITIRIKLHTIAGASSSHPSSGTNPVQTIGSIPLRRIHVNITRDVEDHVDGYGVKRRESQDASHSEG</sequence>
<dbReference type="InParanoid" id="A0A369JYY7"/>
<evidence type="ECO:0000256" key="1">
    <source>
        <dbReference type="SAM" id="Phobius"/>
    </source>
</evidence>
<feature type="transmembrane region" description="Helical" evidence="1">
    <location>
        <begin position="70"/>
        <end position="92"/>
    </location>
</feature>
<comment type="caution">
    <text evidence="2">The sequence shown here is derived from an EMBL/GenBank/DDBJ whole genome shotgun (WGS) entry which is preliminary data.</text>
</comment>
<dbReference type="EMBL" id="LUEZ02000042">
    <property type="protein sequence ID" value="RDB24654.1"/>
    <property type="molecule type" value="Genomic_DNA"/>
</dbReference>
<feature type="transmembrane region" description="Helical" evidence="1">
    <location>
        <begin position="150"/>
        <end position="172"/>
    </location>
</feature>
<protein>
    <submittedName>
        <fullName evidence="2">Uncharacterized protein</fullName>
    </submittedName>
</protein>
<evidence type="ECO:0000313" key="3">
    <source>
        <dbReference type="Proteomes" id="UP000076154"/>
    </source>
</evidence>
<keyword evidence="1" id="KW-1133">Transmembrane helix</keyword>
<dbReference type="AlphaFoldDB" id="A0A369JYY7"/>
<dbReference type="OrthoDB" id="3346544at2759"/>
<keyword evidence="1" id="KW-0812">Transmembrane</keyword>
<keyword evidence="1" id="KW-0472">Membrane</keyword>
<proteinExistence type="predicted"/>
<feature type="transmembrane region" description="Helical" evidence="1">
    <location>
        <begin position="192"/>
        <end position="213"/>
    </location>
</feature>
<feature type="transmembrane region" description="Helical" evidence="1">
    <location>
        <begin position="259"/>
        <end position="278"/>
    </location>
</feature>
<name>A0A369JYY7_HYPMA</name>
<feature type="transmembrane region" description="Helical" evidence="1">
    <location>
        <begin position="26"/>
        <end position="50"/>
    </location>
</feature>
<dbReference type="Proteomes" id="UP000076154">
    <property type="component" value="Unassembled WGS sequence"/>
</dbReference>
<gene>
    <name evidence="2" type="ORF">Hypma_008225</name>
</gene>
<accession>A0A369JYY7</accession>
<reference evidence="2" key="1">
    <citation type="submission" date="2018-04" db="EMBL/GenBank/DDBJ databases">
        <title>Whole genome sequencing of Hypsizygus marmoreus.</title>
        <authorList>
            <person name="Choi I.-G."/>
            <person name="Min B."/>
            <person name="Kim J.-G."/>
            <person name="Kim S."/>
            <person name="Oh Y.-L."/>
            <person name="Kong W.-S."/>
            <person name="Park H."/>
            <person name="Jeong J."/>
            <person name="Song E.-S."/>
        </authorList>
    </citation>
    <scope>NUCLEOTIDE SEQUENCE [LARGE SCALE GENOMIC DNA]</scope>
    <source>
        <strain evidence="2">51987-8</strain>
    </source>
</reference>
<evidence type="ECO:0000313" key="2">
    <source>
        <dbReference type="EMBL" id="RDB24654.1"/>
    </source>
</evidence>